<evidence type="ECO:0000256" key="3">
    <source>
        <dbReference type="ARBA" id="ARBA00022692"/>
    </source>
</evidence>
<feature type="coiled-coil region" evidence="10">
    <location>
        <begin position="177"/>
        <end position="211"/>
    </location>
</feature>
<evidence type="ECO:0000256" key="7">
    <source>
        <dbReference type="ARBA" id="ARBA00023242"/>
    </source>
</evidence>
<protein>
    <recommendedName>
        <fullName evidence="12">KASH domain-containing protein</fullName>
    </recommendedName>
</protein>
<dbReference type="Proteomes" id="UP000261620">
    <property type="component" value="Unplaced"/>
</dbReference>
<feature type="region of interest" description="Disordered" evidence="11">
    <location>
        <begin position="2567"/>
        <end position="2593"/>
    </location>
</feature>
<feature type="region of interest" description="Disordered" evidence="11">
    <location>
        <begin position="2127"/>
        <end position="2217"/>
    </location>
</feature>
<keyword evidence="10" id="KW-0175">Coiled coil</keyword>
<dbReference type="InterPro" id="IPR012315">
    <property type="entry name" value="KASH"/>
</dbReference>
<dbReference type="SUPFAM" id="SSF46966">
    <property type="entry name" value="Spectrin repeat"/>
    <property type="match status" value="16"/>
</dbReference>
<dbReference type="FunFam" id="1.20.58.60:FF:000073">
    <property type="entry name" value="Nesprin-1 isoform 1"/>
    <property type="match status" value="1"/>
</dbReference>
<feature type="compositionally biased region" description="Acidic residues" evidence="11">
    <location>
        <begin position="2271"/>
        <end position="2280"/>
    </location>
</feature>
<dbReference type="FunFam" id="1.20.58.60:FF:000112">
    <property type="entry name" value="nesprin-1 isoform X4"/>
    <property type="match status" value="1"/>
</dbReference>
<feature type="coiled-coil region" evidence="10">
    <location>
        <begin position="453"/>
        <end position="487"/>
    </location>
</feature>
<dbReference type="GO" id="GO:0005640">
    <property type="term" value="C:nuclear outer membrane"/>
    <property type="evidence" value="ECO:0007669"/>
    <property type="project" value="UniProtKB-SubCell"/>
</dbReference>
<dbReference type="PANTHER" id="PTHR14514">
    <property type="entry name" value="PKA ANCHORING PROTEIN"/>
    <property type="match status" value="1"/>
</dbReference>
<dbReference type="SMART" id="SM00150">
    <property type="entry name" value="SPEC"/>
    <property type="match status" value="15"/>
</dbReference>
<reference evidence="13" key="2">
    <citation type="submission" date="2025-09" db="UniProtKB">
        <authorList>
            <consortium name="Ensembl"/>
        </authorList>
    </citation>
    <scope>IDENTIFICATION</scope>
</reference>
<reference evidence="13" key="1">
    <citation type="submission" date="2025-08" db="UniProtKB">
        <authorList>
            <consortium name="Ensembl"/>
        </authorList>
    </citation>
    <scope>IDENTIFICATION</scope>
</reference>
<feature type="topological domain" description="Perinuclear space" evidence="9">
    <location>
        <begin position="2626"/>
        <end position="2655"/>
    </location>
</feature>
<evidence type="ECO:0000256" key="9">
    <source>
        <dbReference type="PROSITE-ProRule" id="PRU00385"/>
    </source>
</evidence>
<dbReference type="InterPro" id="IPR056887">
    <property type="entry name" value="SYNE1/2_dom"/>
</dbReference>
<proteinExistence type="inferred from homology"/>
<keyword evidence="14" id="KW-1185">Reference proteome</keyword>
<feature type="region of interest" description="Disordered" evidence="11">
    <location>
        <begin position="2266"/>
        <end position="2289"/>
    </location>
</feature>
<feature type="domain" description="KASH" evidence="12">
    <location>
        <begin position="2596"/>
        <end position="2655"/>
    </location>
</feature>
<evidence type="ECO:0000256" key="11">
    <source>
        <dbReference type="SAM" id="MobiDB-lite"/>
    </source>
</evidence>
<dbReference type="SMART" id="SM01249">
    <property type="entry name" value="KASH"/>
    <property type="match status" value="1"/>
</dbReference>
<dbReference type="Pfam" id="PF10541">
    <property type="entry name" value="KASH"/>
    <property type="match status" value="1"/>
</dbReference>
<feature type="coiled-coil region" evidence="10">
    <location>
        <begin position="1277"/>
        <end position="1304"/>
    </location>
</feature>
<dbReference type="InterPro" id="IPR018159">
    <property type="entry name" value="Spectrin/alpha-actinin"/>
</dbReference>
<feature type="coiled-coil region" evidence="10">
    <location>
        <begin position="1720"/>
        <end position="1798"/>
    </location>
</feature>
<evidence type="ECO:0000256" key="5">
    <source>
        <dbReference type="ARBA" id="ARBA00022989"/>
    </source>
</evidence>
<feature type="compositionally biased region" description="Acidic residues" evidence="11">
    <location>
        <begin position="2127"/>
        <end position="2142"/>
    </location>
</feature>
<dbReference type="PANTHER" id="PTHR14514:SF3">
    <property type="entry name" value="NESPRIN-1"/>
    <property type="match status" value="1"/>
</dbReference>
<evidence type="ECO:0000259" key="12">
    <source>
        <dbReference type="PROSITE" id="PS51049"/>
    </source>
</evidence>
<feature type="compositionally biased region" description="Basic and acidic residues" evidence="11">
    <location>
        <begin position="2205"/>
        <end position="2214"/>
    </location>
</feature>
<keyword evidence="7" id="KW-0539">Nucleus</keyword>
<evidence type="ECO:0000256" key="8">
    <source>
        <dbReference type="ARBA" id="ARBA00046312"/>
    </source>
</evidence>
<keyword evidence="3 9" id="KW-0812">Transmembrane</keyword>
<name>A0A3Q4BUP1_MOLML</name>
<dbReference type="Pfam" id="PF00435">
    <property type="entry name" value="Spectrin"/>
    <property type="match status" value="6"/>
</dbReference>
<dbReference type="FunFam" id="1.20.58.60:FF:000137">
    <property type="entry name" value="nesprin-1 isoform X2"/>
    <property type="match status" value="1"/>
</dbReference>
<dbReference type="InterPro" id="IPR002017">
    <property type="entry name" value="Spectrin_repeat"/>
</dbReference>
<keyword evidence="5" id="KW-1133">Transmembrane helix</keyword>
<dbReference type="Ensembl" id="ENSMMOT00000025880.1">
    <property type="protein sequence ID" value="ENSMMOP00000025452.1"/>
    <property type="gene ID" value="ENSMMOG00000019317.1"/>
</dbReference>
<dbReference type="FunFam" id="1.20.58.60:FF:000126">
    <property type="entry name" value="Spectrin repeat containing, nuclear envelope 1a"/>
    <property type="match status" value="1"/>
</dbReference>
<keyword evidence="2" id="KW-0597">Phosphoprotein</keyword>
<comment type="similarity">
    <text evidence="1">Belongs to the nesprin family.</text>
</comment>
<accession>A0A3Q4BUP1</accession>
<feature type="compositionally biased region" description="Low complexity" evidence="11">
    <location>
        <begin position="2576"/>
        <end position="2593"/>
    </location>
</feature>
<evidence type="ECO:0000256" key="6">
    <source>
        <dbReference type="ARBA" id="ARBA00023136"/>
    </source>
</evidence>
<keyword evidence="4" id="KW-0677">Repeat</keyword>
<feature type="coiled-coil region" evidence="10">
    <location>
        <begin position="984"/>
        <end position="1011"/>
    </location>
</feature>
<feature type="compositionally biased region" description="Basic and acidic residues" evidence="11">
    <location>
        <begin position="2187"/>
        <end position="2196"/>
    </location>
</feature>
<evidence type="ECO:0000313" key="13">
    <source>
        <dbReference type="Ensembl" id="ENSMMOP00000025452.1"/>
    </source>
</evidence>
<dbReference type="Gene3D" id="1.20.58.60">
    <property type="match status" value="14"/>
</dbReference>
<dbReference type="FunFam" id="1.20.58.60:FF:000233">
    <property type="entry name" value="nesprin-1 isoform X9"/>
    <property type="match status" value="1"/>
</dbReference>
<dbReference type="OMA" id="ICMAEEA"/>
<dbReference type="STRING" id="94237.ENSMMOP00000025452"/>
<feature type="coiled-coil region" evidence="10">
    <location>
        <begin position="594"/>
        <end position="642"/>
    </location>
</feature>
<evidence type="ECO:0000256" key="10">
    <source>
        <dbReference type="SAM" id="Coils"/>
    </source>
</evidence>
<feature type="region of interest" description="Disordered" evidence="11">
    <location>
        <begin position="1"/>
        <end position="20"/>
    </location>
</feature>
<feature type="region of interest" description="Disordered" evidence="11">
    <location>
        <begin position="214"/>
        <end position="233"/>
    </location>
</feature>
<feature type="compositionally biased region" description="Low complexity" evidence="11">
    <location>
        <begin position="2149"/>
        <end position="2166"/>
    </location>
</feature>
<feature type="topological domain" description="Cytoplasmic" evidence="9">
    <location>
        <begin position="1"/>
        <end position="2604"/>
    </location>
</feature>
<comment type="subcellular location">
    <subcellularLocation>
        <location evidence="8">Nucleus outer membrane</location>
        <topology evidence="8">Single-pass type IV membrane protein</topology>
    </subcellularLocation>
</comment>
<feature type="coiled-coil region" evidence="10">
    <location>
        <begin position="1083"/>
        <end position="1113"/>
    </location>
</feature>
<sequence length="2655" mass="304673">MESIEGALNEGLEPNKSPESHMAAHQALMDEIVMLQEEIGELQTCFSEELADSDSDGEAGDQLALQSTLTVLGERMATIRMKASGKRQLLEERLSEQLEGQRQEQALQRYHSEAEELDHWLLSTRATLSSALHPVKEDLDMEEQLIDCQNMLFEIEQKVSYLSELSVHSESLLLEGRAETKGEAEQLTLKLRLLKDSLMELQQMLQDKQVDIQGSLQEQEDSEPDSSLSQSPNIQDWLSQARSTRTQQHQDNLLRQRELQKEVAKQRKLLQSIANVGEELLRGKQNKHSLVFLRFYGDSKLVRSVRGTAVQQELYAAVSAASSWLDSAENQLLSGPVLLSEDTETQLTNLEVLKTLLAQKQTHFRINCMEQRSYISDLCSSFQEQALMEDTLDGLRDRMGLLDSTLEQHCDNMKDRLQDQSSFQNDLRILFTALSESKHQLLQKMAGTVDRPASKQIETLSEVEDSLREFEQRITELKTRAEGLQSDHISNQELLKLQDVYEELVLMVGSRQSSLSHGLSLKAQYEAALHDLTNLLDTAQDKMAADQKMTVASVIEVQMLLNKHKEFFQGLECHMILTQTFYSKVSGLVAQRESQALEETMALAQNVLRQAHKRGVELEGILESWSRLVEDYQALCRQLEAVECSIPTVGLVEETEERLVERISLYQRLKTSLTEHQPQLYQVLEEGKRLFLSVGCSDLKNQLTQLGEHWLSSTTKVNQELHRLDSTLKHWKNTLHWLQSALDRLEFWTTQSVTVPQELETVRDHLYAFLEFSKEVDAKSSLRSSVLSTGNQLLRLKRVDTAGLRTALGQIDTQWAELLTRIPIVQEKLHQLQMEKLASRHAITELMSWISLMENIIKEDQDKIVGAVGSEVVQDFLQKYKGFRIDLTCKQLTVDFVNQSVLQISSHDVEGKRRDKTDFAEKLGAMNRRWQILQGLITEKIQLLEGLLVSWLEHENGVQALKTWLTLQEEKLKKRHRIEDVALVQNALKDCQELEELVKGKEKDLEKAMERGNALIQHEKGAAFSVVKETLKGLNQSWAHLEHMVSSLDSLTTQLLEQWTLYHQASEEIAGYLMEGRYSVSRLRLLNRSLEAVQQQVEGLEKLQEDMDKQESSLRKFGSVTHRLLTERHPSVAETLNRAFRDINVKWNRLLEQISEQLRSGKALLGLWQRYKLLHGQCLTAVQKQEAHADRLLKRAIDREITEEESSTWMKDCNLLGSLGASVYQSLQQLQALGDQLKSQVDASSSAAIQSDLLSLTHNLATLEHGLHRQQEILQVCEGFREQLNTLISEAEEAEEMLKESDLVGSFELTLVQTRMEKLKVPLLKLSSLSPDLERVNELVYRLPVSDRDVKRLQSLNRTWTTQSAHLTERFSKLQALLLQQQSFLQKCEAWMDFLSQTEQKLTAEISGNYQSLVEQQRDHELFQAEMFSSQQILYSIISDGHHMLEQGPMADRHDFSEKLALLSNQWQGVVRRAQQRRGIIDSLVRQWQNYREMTEKLLQWLQEVGHDPDVQQPGEPVALQQARNLLDQIQLKVRVLQRQQGSYILAAEAGRSLLLSADAGAESSLQTELMEIQERWRHAHHRLDQQRRELHSLLKNWERCEKGINASLEKLRAFKKKLSVPLPDHHEELHSEQIRYRMAAVWRDGPGVVSADDITVLQERLQLLQCQWEEVCHQLSLRKQQVSEKLNEWAVFNEKNKELCEWLTQMESKVSQNGDIGIEEMIEKLRKDYQEEISVAEENKQQLQDMGERLARASQDSKAVEIQHKLSKVNERWQHLLDLLAARVKKLRETLVAVQQLDKNMSSLRSWLAHIETELSRPIVYDNCDDKEIQRKLNQQQELQRDIEKHSTGVASALNLCEVLLHDCDACSTETECDSIQQATQGLDRRWRNICAMSMERRLKIEETWRLWQKFLDNYSMFEDWLKTSERTAALPNSSGVLYTVAKEELKKFEAFQRQVQEFLTQLELINKQYRRLARENRTDSSCRLKDMVHDGNRRWDNLQKRVGAILRRLKHFIIQREEFETARDSILVWLTEMDLQLTNIEHFSECDVQAKIKQLRAFQQEICLNTGKIELVSRQGKALIEKSEPLDAAVIEEELEELQRYCQEVFGRVDRYYKKLTRLPLADDDLDGSDRELDVEEGGELSELQWSDSSPPRTSSRPASGTTALIRADRSGRDTPASVDSIPLEWDHDYDLSRGLESPGGRAHGERSRGHEEEDEYLRTAAAVLSDVVIPESPEAYIKLTKDTLKSSSGRKQEKCRGSIDAVKRAEGELTEDEDDEPGLTNLTGTDTQGTGVIKRWELIQAQSLSEKHRHKQNLQQWQQLISDLQTMRAWLGQSEAELSQQRGLDLSTDIHAIQQSIKRLKELLKGMDAHKSEVLSINLRSADFLQTEPDYEEAWELRDGLKEMNARWDRLGTTLGDWKEELQGALMQCQEFHEMSHGLLLWLENIDRRRNEVVPIPPRLDRETLRAHYKTLTQIKRELLDSQQKVSSLQELSAQLLVIAPGNECLEAQEKVHVIMNRLKLLLREVSSDLEGLEKRLEATDKQQIFCSLLGLTSLCVSSRSRSRSPGPAGCVSSHSDFPDGSSSSSSSSSKGPSFLFRVLRAALPVQLLLLLLIGLACLVPMTEEDYSCHHANNFARSFHPMLRYTNGPPPI</sequence>
<dbReference type="PROSITE" id="PS51049">
    <property type="entry name" value="KASH"/>
    <property type="match status" value="1"/>
</dbReference>
<organism evidence="13 14">
    <name type="scientific">Mola mola</name>
    <name type="common">Ocean sunfish</name>
    <name type="synonym">Tetraodon mola</name>
    <dbReference type="NCBI Taxonomy" id="94237"/>
    <lineage>
        <taxon>Eukaryota</taxon>
        <taxon>Metazoa</taxon>
        <taxon>Chordata</taxon>
        <taxon>Craniata</taxon>
        <taxon>Vertebrata</taxon>
        <taxon>Euteleostomi</taxon>
        <taxon>Actinopterygii</taxon>
        <taxon>Neopterygii</taxon>
        <taxon>Teleostei</taxon>
        <taxon>Neoteleostei</taxon>
        <taxon>Acanthomorphata</taxon>
        <taxon>Eupercaria</taxon>
        <taxon>Tetraodontiformes</taxon>
        <taxon>Molidae</taxon>
        <taxon>Mola</taxon>
    </lineage>
</organism>
<evidence type="ECO:0000256" key="1">
    <source>
        <dbReference type="ARBA" id="ARBA00008619"/>
    </source>
</evidence>
<feature type="coiled-coil region" evidence="10">
    <location>
        <begin position="2519"/>
        <end position="2546"/>
    </location>
</feature>
<evidence type="ECO:0000256" key="4">
    <source>
        <dbReference type="ARBA" id="ARBA00022737"/>
    </source>
</evidence>
<dbReference type="Pfam" id="PF25035">
    <property type="entry name" value="SYNE1"/>
    <property type="match status" value="1"/>
</dbReference>
<evidence type="ECO:0000313" key="14">
    <source>
        <dbReference type="Proteomes" id="UP000261620"/>
    </source>
</evidence>
<evidence type="ECO:0000256" key="2">
    <source>
        <dbReference type="ARBA" id="ARBA00022553"/>
    </source>
</evidence>
<keyword evidence="6 9" id="KW-0472">Membrane</keyword>
<dbReference type="CDD" id="cd00176">
    <property type="entry name" value="SPEC"/>
    <property type="match status" value="6"/>
</dbReference>
<dbReference type="FunFam" id="1.20.58.60:FF:000115">
    <property type="entry name" value="nesprin-2 isoform X2"/>
    <property type="match status" value="1"/>
</dbReference>